<gene>
    <name evidence="2" type="ORF">LTR25_010175</name>
</gene>
<accession>A0AAV9PTJ5</accession>
<evidence type="ECO:0000256" key="1">
    <source>
        <dbReference type="SAM" id="MobiDB-lite"/>
    </source>
</evidence>
<keyword evidence="3" id="KW-1185">Reference proteome</keyword>
<reference evidence="2 3" key="1">
    <citation type="submission" date="2023-06" db="EMBL/GenBank/DDBJ databases">
        <title>Black Yeasts Isolated from many extreme environments.</title>
        <authorList>
            <person name="Coleine C."/>
            <person name="Stajich J.E."/>
            <person name="Selbmann L."/>
        </authorList>
    </citation>
    <scope>NUCLEOTIDE SEQUENCE [LARGE SCALE GENOMIC DNA]</scope>
    <source>
        <strain evidence="2 3">CCFEE 5887</strain>
    </source>
</reference>
<evidence type="ECO:0000313" key="2">
    <source>
        <dbReference type="EMBL" id="KAK5528990.1"/>
    </source>
</evidence>
<dbReference type="EMBL" id="JAXLQG010000024">
    <property type="protein sequence ID" value="KAK5528990.1"/>
    <property type="molecule type" value="Genomic_DNA"/>
</dbReference>
<dbReference type="Proteomes" id="UP001345827">
    <property type="component" value="Unassembled WGS sequence"/>
</dbReference>
<protein>
    <submittedName>
        <fullName evidence="2">Uncharacterized protein</fullName>
    </submittedName>
</protein>
<feature type="compositionally biased region" description="Polar residues" evidence="1">
    <location>
        <begin position="23"/>
        <end position="35"/>
    </location>
</feature>
<proteinExistence type="predicted"/>
<evidence type="ECO:0000313" key="3">
    <source>
        <dbReference type="Proteomes" id="UP001345827"/>
    </source>
</evidence>
<sequence length="598" mass="65681">MVWEDLDATPRVLRVRNPDFSENEASQSSRITSAKSRSFSVRSISGSWSSIWGRESTSRSHTDFSQDSASYGCVPFPSLLPSHHTSLQHPKKRFPIDGETKHLAKPLALLEQSESSLRFRKTSVSKPNPRGIFRRVFSRVMASNNNLPADLPRDDELPVTEPLPAQPLMPPAMGNYPSINGMLNPYPLETGEPSSYTGCRPPLNDVSNGVHSGRTSPNTVLSNRTQATSYDGMFRHPAPQYPQFYEVLTPDRLLNPNPLLVPPPSVYSGPPSISASKASLIRQELTKYNGARLANIGALNVETYSFAVLENASRHRATAYVIFDMGIYEQNAFHHHSSVNPHVPGPPHSAVQNYPGFLRDLSIDISVSGPGVKINQIGLPSLAYLNKLDRWVVVVYLSINDTSLSSRLSTSMRSKEQSVGRSEKSPAMALVDHFLDVLKTDKQDEPVVVSAVIKYRHAFLPPHTKLQNHAAIAIDLRAEIETGALKQAVHAYYNEAATAILATLDPGLDDLVLATVRPSSHQQYPVIAASDALRLLHDFHGVFGFGDAVYVNLDLGALEGHYLDAVKDEPRARTSASLVSSLRRGAKTVVKKLSPKKN</sequence>
<name>A0AAV9PTJ5_9PEZI</name>
<organism evidence="2 3">
    <name type="scientific">Vermiconidia calcicola</name>
    <dbReference type="NCBI Taxonomy" id="1690605"/>
    <lineage>
        <taxon>Eukaryota</taxon>
        <taxon>Fungi</taxon>
        <taxon>Dikarya</taxon>
        <taxon>Ascomycota</taxon>
        <taxon>Pezizomycotina</taxon>
        <taxon>Dothideomycetes</taxon>
        <taxon>Dothideomycetidae</taxon>
        <taxon>Mycosphaerellales</taxon>
        <taxon>Extremaceae</taxon>
        <taxon>Vermiconidia</taxon>
    </lineage>
</organism>
<dbReference type="AlphaFoldDB" id="A0AAV9PTJ5"/>
<feature type="region of interest" description="Disordered" evidence="1">
    <location>
        <begin position="21"/>
        <end position="40"/>
    </location>
</feature>
<comment type="caution">
    <text evidence="2">The sequence shown here is derived from an EMBL/GenBank/DDBJ whole genome shotgun (WGS) entry which is preliminary data.</text>
</comment>